<dbReference type="OrthoDB" id="5912366at2759"/>
<name>A0A3P7YUJ7_9BILA</name>
<evidence type="ECO:0000313" key="1">
    <source>
        <dbReference type="EMBL" id="VDO92286.1"/>
    </source>
</evidence>
<proteinExistence type="predicted"/>
<dbReference type="Proteomes" id="UP000270296">
    <property type="component" value="Unassembled WGS sequence"/>
</dbReference>
<accession>A0A3P7YUJ7</accession>
<protein>
    <submittedName>
        <fullName evidence="1">Uncharacterized protein</fullName>
    </submittedName>
</protein>
<dbReference type="AlphaFoldDB" id="A0A3P7YUJ7"/>
<gene>
    <name evidence="1" type="ORF">SBAD_LOCUS830</name>
</gene>
<dbReference type="EMBL" id="UZAM01006637">
    <property type="protein sequence ID" value="VDO92286.1"/>
    <property type="molecule type" value="Genomic_DNA"/>
</dbReference>
<organism evidence="1 2">
    <name type="scientific">Soboliphyme baturini</name>
    <dbReference type="NCBI Taxonomy" id="241478"/>
    <lineage>
        <taxon>Eukaryota</taxon>
        <taxon>Metazoa</taxon>
        <taxon>Ecdysozoa</taxon>
        <taxon>Nematoda</taxon>
        <taxon>Enoplea</taxon>
        <taxon>Dorylaimia</taxon>
        <taxon>Dioctophymatida</taxon>
        <taxon>Dioctophymatoidea</taxon>
        <taxon>Soboliphymatidae</taxon>
        <taxon>Soboliphyme</taxon>
    </lineage>
</organism>
<reference evidence="1 2" key="1">
    <citation type="submission" date="2018-11" db="EMBL/GenBank/DDBJ databases">
        <authorList>
            <consortium name="Pathogen Informatics"/>
        </authorList>
    </citation>
    <scope>NUCLEOTIDE SEQUENCE [LARGE SCALE GENOMIC DNA]</scope>
</reference>
<sequence>MVTLGTADWRVRANGVQIGLTFDTLRCSFFLLLARIFAALSNSWTGHVCLNRTCASACSLKQMHQCNCPSEDDNYCYLCCGSATQSCQPAHLYGILKPNGETWERDTCRRCRHMPNGMPCDDKSQRRVCVNERCTGNVCRNRSEGRYCDLLNSRLCVDGDCRDPCGDHWSQLVTCECDTLANRCELCCFDFRTKQCESAFRKYGIGNRNGRPIIRIGLSCNRNHHLCNRYGKCAATVPKNSKILLKAISHRCEFEIVWS</sequence>
<evidence type="ECO:0000313" key="2">
    <source>
        <dbReference type="Proteomes" id="UP000270296"/>
    </source>
</evidence>
<keyword evidence="2" id="KW-1185">Reference proteome</keyword>